<feature type="transmembrane region" description="Helical" evidence="1">
    <location>
        <begin position="347"/>
        <end position="367"/>
    </location>
</feature>
<dbReference type="AlphaFoldDB" id="A0A2M7W0L7"/>
<organism evidence="2 3">
    <name type="scientific">Candidatus Dojkabacteria bacterium CG_4_10_14_0_2_um_filter_Dojkabacteria_WS6_41_15</name>
    <dbReference type="NCBI Taxonomy" id="2014249"/>
    <lineage>
        <taxon>Bacteria</taxon>
        <taxon>Candidatus Dojkabacteria</taxon>
    </lineage>
</organism>
<feature type="transmembrane region" description="Helical" evidence="1">
    <location>
        <begin position="234"/>
        <end position="254"/>
    </location>
</feature>
<feature type="transmembrane region" description="Helical" evidence="1">
    <location>
        <begin position="70"/>
        <end position="90"/>
    </location>
</feature>
<dbReference type="GO" id="GO:0022857">
    <property type="term" value="F:transmembrane transporter activity"/>
    <property type="evidence" value="ECO:0007669"/>
    <property type="project" value="InterPro"/>
</dbReference>
<dbReference type="Gene3D" id="1.20.1250.20">
    <property type="entry name" value="MFS general substrate transporter like domains"/>
    <property type="match status" value="1"/>
</dbReference>
<keyword evidence="1" id="KW-0472">Membrane</keyword>
<evidence type="ECO:0000256" key="1">
    <source>
        <dbReference type="SAM" id="Phobius"/>
    </source>
</evidence>
<protein>
    <recommendedName>
        <fullName evidence="4">Major facilitator superfamily (MFS) profile domain-containing protein</fullName>
    </recommendedName>
</protein>
<dbReference type="InterPro" id="IPR011701">
    <property type="entry name" value="MFS"/>
</dbReference>
<accession>A0A2M7W0L7</accession>
<evidence type="ECO:0008006" key="4">
    <source>
        <dbReference type="Google" id="ProtNLM"/>
    </source>
</evidence>
<evidence type="ECO:0000313" key="2">
    <source>
        <dbReference type="EMBL" id="PJA12189.1"/>
    </source>
</evidence>
<feature type="transmembrane region" description="Helical" evidence="1">
    <location>
        <begin position="266"/>
        <end position="295"/>
    </location>
</feature>
<dbReference type="EMBL" id="PFQB01000123">
    <property type="protein sequence ID" value="PJA12189.1"/>
    <property type="molecule type" value="Genomic_DNA"/>
</dbReference>
<feature type="transmembrane region" description="Helical" evidence="1">
    <location>
        <begin position="129"/>
        <end position="146"/>
    </location>
</feature>
<dbReference type="Proteomes" id="UP000228952">
    <property type="component" value="Unassembled WGS sequence"/>
</dbReference>
<comment type="caution">
    <text evidence="2">The sequence shown here is derived from an EMBL/GenBank/DDBJ whole genome shotgun (WGS) entry which is preliminary data.</text>
</comment>
<proteinExistence type="predicted"/>
<dbReference type="SUPFAM" id="SSF103473">
    <property type="entry name" value="MFS general substrate transporter"/>
    <property type="match status" value="1"/>
</dbReference>
<evidence type="ECO:0000313" key="3">
    <source>
        <dbReference type="Proteomes" id="UP000228952"/>
    </source>
</evidence>
<dbReference type="PANTHER" id="PTHR23530:SF1">
    <property type="entry name" value="PERMEASE, MAJOR FACILITATOR SUPERFAMILY-RELATED"/>
    <property type="match status" value="1"/>
</dbReference>
<dbReference type="InterPro" id="IPR036259">
    <property type="entry name" value="MFS_trans_sf"/>
</dbReference>
<dbReference type="InterPro" id="IPR053160">
    <property type="entry name" value="MFS_DHA3_Transporter"/>
</dbReference>
<dbReference type="Pfam" id="PF07690">
    <property type="entry name" value="MFS_1"/>
    <property type="match status" value="1"/>
</dbReference>
<name>A0A2M7W0L7_9BACT</name>
<dbReference type="PANTHER" id="PTHR23530">
    <property type="entry name" value="TRANSPORT PROTEIN-RELATED"/>
    <property type="match status" value="1"/>
</dbReference>
<feature type="transmembrane region" description="Helical" evidence="1">
    <location>
        <begin position="200"/>
        <end position="222"/>
    </location>
</feature>
<keyword evidence="1" id="KW-0812">Transmembrane</keyword>
<feature type="transmembrane region" description="Helical" evidence="1">
    <location>
        <begin position="152"/>
        <end position="171"/>
    </location>
</feature>
<keyword evidence="1" id="KW-1133">Transmembrane helix</keyword>
<feature type="transmembrane region" description="Helical" evidence="1">
    <location>
        <begin position="35"/>
        <end position="58"/>
    </location>
</feature>
<reference evidence="3" key="1">
    <citation type="submission" date="2017-09" db="EMBL/GenBank/DDBJ databases">
        <title>Depth-based differentiation of microbial function through sediment-hosted aquifers and enrichment of novel symbionts in the deep terrestrial subsurface.</title>
        <authorList>
            <person name="Probst A.J."/>
            <person name="Ladd B."/>
            <person name="Jarett J.K."/>
            <person name="Geller-Mcgrath D.E."/>
            <person name="Sieber C.M.K."/>
            <person name="Emerson J.B."/>
            <person name="Anantharaman K."/>
            <person name="Thomas B.C."/>
            <person name="Malmstrom R."/>
            <person name="Stieglmeier M."/>
            <person name="Klingl A."/>
            <person name="Woyke T."/>
            <person name="Ryan C.M."/>
            <person name="Banfield J.F."/>
        </authorList>
    </citation>
    <scope>NUCLEOTIDE SEQUENCE [LARGE SCALE GENOMIC DNA]</scope>
</reference>
<feature type="transmembrane region" description="Helical" evidence="1">
    <location>
        <begin position="12"/>
        <end position="29"/>
    </location>
</feature>
<sequence>MSPILRIKLARALSGVIFWVPVIVLYFNHRGLSEIQTYSIIAFYGFAVAFLEFPTGVISDYYSQSLSLKVGYLINSLGIVALCFPLPLYLLYLAQFVSALGISLTSGSDLALMSQYSSNMKRDVKDSKIWLHISILVSSAIGAFIFPSYPTLPLLLTGGAGVLCFLLLRNVHDLERTVKYSGNIFKKAQEGIQIVMKNRVLFLVTTVSGLLVGFEMSIKYLFNSLFLSLHIGVPYHGVIFSALVILQILGISLYKSRHSKRNALSLFLIPLAIVTIGFSRFIPITLLLLAIIFIMRGINDTFLELTTVEETPSANTASVLSFKSLLQRLLGSIYAFSFGLLLAKKDIFFVFLLIGIFLCVVVLWFLLQYRRNEEPKTL</sequence>
<gene>
    <name evidence="2" type="ORF">COX64_04985</name>
</gene>